<keyword evidence="5" id="KW-0602">Photosynthesis</keyword>
<dbReference type="PROSITE" id="PS00444">
    <property type="entry name" value="POLYPRENYL_SYNTHASE_2"/>
    <property type="match status" value="1"/>
</dbReference>
<reference evidence="17" key="2">
    <citation type="journal article" date="2020" name="Microorganisms">
        <title>Osmotic Adaptation and Compatible Solute Biosynthesis of Phototrophic Bacteria as Revealed from Genome Analyses.</title>
        <authorList>
            <person name="Imhoff J.F."/>
            <person name="Rahn T."/>
            <person name="Kunzel S."/>
            <person name="Keller A."/>
            <person name="Neulinger S.C."/>
        </authorList>
    </citation>
    <scope>NUCLEOTIDE SEQUENCE</scope>
    <source>
        <strain evidence="17">LMG 28126</strain>
    </source>
</reference>
<evidence type="ECO:0000256" key="4">
    <source>
        <dbReference type="ARBA" id="ARBA00012382"/>
    </source>
</evidence>
<dbReference type="InterPro" id="IPR033749">
    <property type="entry name" value="Polyprenyl_synt_CS"/>
</dbReference>
<evidence type="ECO:0000256" key="15">
    <source>
        <dbReference type="ARBA" id="ARBA00054703"/>
    </source>
</evidence>
<dbReference type="GO" id="GO:0015995">
    <property type="term" value="P:chlorophyll biosynthetic process"/>
    <property type="evidence" value="ECO:0007669"/>
    <property type="project" value="UniProtKB-KW"/>
</dbReference>
<comment type="catalytic activity">
    <reaction evidence="14">
        <text>isopentenyl diphosphate + (2E,6E)-farnesyl diphosphate = (2E,6E,10E)-geranylgeranyl diphosphate + diphosphate</text>
        <dbReference type="Rhea" id="RHEA:17653"/>
        <dbReference type="ChEBI" id="CHEBI:33019"/>
        <dbReference type="ChEBI" id="CHEBI:58756"/>
        <dbReference type="ChEBI" id="CHEBI:128769"/>
        <dbReference type="ChEBI" id="CHEBI:175763"/>
        <dbReference type="EC" id="2.5.1.29"/>
    </reaction>
</comment>
<dbReference type="InterPro" id="IPR008949">
    <property type="entry name" value="Isoprenoid_synthase_dom_sf"/>
</dbReference>
<dbReference type="InterPro" id="IPR053378">
    <property type="entry name" value="Prenyl_diphosphate_synthase"/>
</dbReference>
<evidence type="ECO:0000256" key="11">
    <source>
        <dbReference type="ARBA" id="ARBA00023229"/>
    </source>
</evidence>
<evidence type="ECO:0000256" key="16">
    <source>
        <dbReference type="RuleBase" id="RU004466"/>
    </source>
</evidence>
<dbReference type="AlphaFoldDB" id="A0A934TN06"/>
<dbReference type="SFLD" id="SFLDG01017">
    <property type="entry name" value="Polyprenyl_Transferase_Like"/>
    <property type="match status" value="1"/>
</dbReference>
<dbReference type="GO" id="GO:0046872">
    <property type="term" value="F:metal ion binding"/>
    <property type="evidence" value="ECO:0007669"/>
    <property type="project" value="UniProtKB-KW"/>
</dbReference>
<evidence type="ECO:0000256" key="1">
    <source>
        <dbReference type="ARBA" id="ARBA00001946"/>
    </source>
</evidence>
<comment type="cofactor">
    <cofactor evidence="1">
        <name>Mg(2+)</name>
        <dbReference type="ChEBI" id="CHEBI:18420"/>
    </cofactor>
</comment>
<evidence type="ECO:0000256" key="6">
    <source>
        <dbReference type="ARBA" id="ARBA00022679"/>
    </source>
</evidence>
<keyword evidence="9" id="KW-0460">Magnesium</keyword>
<keyword evidence="11" id="KW-0414">Isoprene biosynthesis</keyword>
<gene>
    <name evidence="17" type="ORF">CCR87_14555</name>
</gene>
<keyword evidence="6 16" id="KW-0808">Transferase</keyword>
<evidence type="ECO:0000313" key="17">
    <source>
        <dbReference type="EMBL" id="MBK5928536.1"/>
    </source>
</evidence>
<keyword evidence="8" id="KW-0125">Carotenoid biosynthesis</keyword>
<comment type="similarity">
    <text evidence="3 16">Belongs to the FPP/GGPP synthase family.</text>
</comment>
<keyword evidence="10" id="KW-0149">Chlorophyll biosynthesis</keyword>
<reference evidence="17" key="1">
    <citation type="submission" date="2017-05" db="EMBL/GenBank/DDBJ databases">
        <authorList>
            <person name="Imhoff J.F."/>
            <person name="Rahn T."/>
            <person name="Kuenzel S."/>
            <person name="Neulinger S.C."/>
        </authorList>
    </citation>
    <scope>NUCLEOTIDE SEQUENCE</scope>
    <source>
        <strain evidence="17">LMG 28126</strain>
    </source>
</reference>
<sequence>MTFQQALTHAATGIEARLMAAVATLPASAVHDAMAHALTGGKRLRGFLVLESAALHGVAEARAMQAAAAIEALHAYSLVHDDLPAMDDDDLRRGRPTVHRQWDEATAILAGDALQTLAFALLAEEATHPDPTVRITLVASLAQASGAAGMVLGQAQDIAAESAGRPLTLEEITALQAGKTGALIGWAAQAGAVMGGADPSRLGRYAAALGLAFQIADDILDVAGDADLAGKRLRKDAGRHKATFVSLLGLEGARARAAELVAEAEAALAPYGADAERLRQAARFVIARDM</sequence>
<dbReference type="Pfam" id="PF00348">
    <property type="entry name" value="polyprenyl_synt"/>
    <property type="match status" value="1"/>
</dbReference>
<dbReference type="FunFam" id="1.10.600.10:FF:000001">
    <property type="entry name" value="Geranylgeranyl diphosphate synthase"/>
    <property type="match status" value="1"/>
</dbReference>
<comment type="pathway">
    <text evidence="2">Isoprenoid biosynthesis; geranylgeranyl diphosphate biosynthesis; geranylgeranyl diphosphate from farnesyl diphosphate and isopentenyl diphosphate: step 1/1.</text>
</comment>
<dbReference type="SFLD" id="SFLDS00005">
    <property type="entry name" value="Isoprenoid_Synthase_Type_I"/>
    <property type="match status" value="1"/>
</dbReference>
<protein>
    <recommendedName>
        <fullName evidence="12">Geranylgeranyl diphosphate synthase</fullName>
        <ecNumber evidence="4">2.5.1.29</ecNumber>
    </recommendedName>
    <alternativeName>
        <fullName evidence="13">Farnesyltranstransferase</fullName>
    </alternativeName>
</protein>
<dbReference type="GO" id="GO:0004311">
    <property type="term" value="F:geranylgeranyl diphosphate synthase activity"/>
    <property type="evidence" value="ECO:0007669"/>
    <property type="project" value="UniProtKB-EC"/>
</dbReference>
<evidence type="ECO:0000256" key="3">
    <source>
        <dbReference type="ARBA" id="ARBA00006706"/>
    </source>
</evidence>
<dbReference type="InterPro" id="IPR000092">
    <property type="entry name" value="Polyprenyl_synt"/>
</dbReference>
<dbReference type="GO" id="GO:0016117">
    <property type="term" value="P:carotenoid biosynthetic process"/>
    <property type="evidence" value="ECO:0007669"/>
    <property type="project" value="UniProtKB-KW"/>
</dbReference>
<name>A0A934TN06_9RHOB</name>
<dbReference type="NCBIfam" id="NF045485">
    <property type="entry name" value="FPPsyn"/>
    <property type="match status" value="1"/>
</dbReference>
<evidence type="ECO:0000256" key="13">
    <source>
        <dbReference type="ARBA" id="ARBA00032052"/>
    </source>
</evidence>
<evidence type="ECO:0000256" key="9">
    <source>
        <dbReference type="ARBA" id="ARBA00022842"/>
    </source>
</evidence>
<dbReference type="PROSITE" id="PS00723">
    <property type="entry name" value="POLYPRENYL_SYNTHASE_1"/>
    <property type="match status" value="1"/>
</dbReference>
<dbReference type="RefSeq" id="WP_201158301.1">
    <property type="nucleotide sequence ID" value="NZ_NHSD01000310.1"/>
</dbReference>
<keyword evidence="7" id="KW-0479">Metal-binding</keyword>
<keyword evidence="18" id="KW-1185">Reference proteome</keyword>
<evidence type="ECO:0000256" key="7">
    <source>
        <dbReference type="ARBA" id="ARBA00022723"/>
    </source>
</evidence>
<dbReference type="PANTHER" id="PTHR43281">
    <property type="entry name" value="FARNESYL DIPHOSPHATE SYNTHASE"/>
    <property type="match status" value="1"/>
</dbReference>
<comment type="caution">
    <text evidence="17">The sequence shown here is derived from an EMBL/GenBank/DDBJ whole genome shotgun (WGS) entry which is preliminary data.</text>
</comment>
<evidence type="ECO:0000256" key="12">
    <source>
        <dbReference type="ARBA" id="ARBA00023818"/>
    </source>
</evidence>
<evidence type="ECO:0000256" key="2">
    <source>
        <dbReference type="ARBA" id="ARBA00005221"/>
    </source>
</evidence>
<dbReference type="PANTHER" id="PTHR43281:SF1">
    <property type="entry name" value="FARNESYL DIPHOSPHATE SYNTHASE"/>
    <property type="match status" value="1"/>
</dbReference>
<comment type="function">
    <text evidence="15">Catalyzes the condensation of farnesyl diphosphate (FPP) and isopentenyl diphosphate (IPP) to yield geranylgeranyl diphosphate (GGPP) needed for biosynthesis of carotenoids and diterpenes.</text>
</comment>
<proteinExistence type="inferred from homology"/>
<accession>A0A934TN06</accession>
<dbReference type="Proteomes" id="UP000706333">
    <property type="component" value="Unassembled WGS sequence"/>
</dbReference>
<dbReference type="EC" id="2.5.1.29" evidence="4"/>
<evidence type="ECO:0000313" key="18">
    <source>
        <dbReference type="Proteomes" id="UP000706333"/>
    </source>
</evidence>
<dbReference type="EMBL" id="NHSD01000310">
    <property type="protein sequence ID" value="MBK5928536.1"/>
    <property type="molecule type" value="Genomic_DNA"/>
</dbReference>
<dbReference type="GO" id="GO:0005737">
    <property type="term" value="C:cytoplasm"/>
    <property type="evidence" value="ECO:0007669"/>
    <property type="project" value="UniProtKB-ARBA"/>
</dbReference>
<dbReference type="GO" id="GO:0015979">
    <property type="term" value="P:photosynthesis"/>
    <property type="evidence" value="ECO:0007669"/>
    <property type="project" value="UniProtKB-KW"/>
</dbReference>
<evidence type="ECO:0000256" key="10">
    <source>
        <dbReference type="ARBA" id="ARBA00023171"/>
    </source>
</evidence>
<evidence type="ECO:0000256" key="8">
    <source>
        <dbReference type="ARBA" id="ARBA00022746"/>
    </source>
</evidence>
<evidence type="ECO:0000256" key="14">
    <source>
        <dbReference type="ARBA" id="ARBA00048119"/>
    </source>
</evidence>
<dbReference type="Gene3D" id="1.10.600.10">
    <property type="entry name" value="Farnesyl Diphosphate Synthase"/>
    <property type="match status" value="1"/>
</dbReference>
<dbReference type="SUPFAM" id="SSF48576">
    <property type="entry name" value="Terpenoid synthases"/>
    <property type="match status" value="1"/>
</dbReference>
<evidence type="ECO:0000256" key="5">
    <source>
        <dbReference type="ARBA" id="ARBA00022531"/>
    </source>
</evidence>
<organism evidence="17 18">
    <name type="scientific">Rhodobaculum claviforme</name>
    <dbReference type="NCBI Taxonomy" id="1549854"/>
    <lineage>
        <taxon>Bacteria</taxon>
        <taxon>Pseudomonadati</taxon>
        <taxon>Pseudomonadota</taxon>
        <taxon>Alphaproteobacteria</taxon>
        <taxon>Rhodobacterales</taxon>
        <taxon>Paracoccaceae</taxon>
        <taxon>Rhodobaculum</taxon>
    </lineage>
</organism>